<evidence type="ECO:0000313" key="3">
    <source>
        <dbReference type="Proteomes" id="UP001234989"/>
    </source>
</evidence>
<dbReference type="EMBL" id="CP133614">
    <property type="protein sequence ID" value="WMV19914.1"/>
    <property type="molecule type" value="Genomic_DNA"/>
</dbReference>
<evidence type="ECO:0000256" key="1">
    <source>
        <dbReference type="SAM" id="MobiDB-lite"/>
    </source>
</evidence>
<accession>A0AAF0TIA8</accession>
<dbReference type="AlphaFoldDB" id="A0AAF0TIA8"/>
<feature type="region of interest" description="Disordered" evidence="1">
    <location>
        <begin position="1"/>
        <end position="40"/>
    </location>
</feature>
<dbReference type="InterPro" id="IPR024055">
    <property type="entry name" value="TIF2_asu_C"/>
</dbReference>
<proteinExistence type="predicted"/>
<feature type="compositionally biased region" description="Basic and acidic residues" evidence="1">
    <location>
        <begin position="1"/>
        <end position="14"/>
    </location>
</feature>
<name>A0AAF0TIA8_SOLVR</name>
<dbReference type="SUPFAM" id="SSF110993">
    <property type="entry name" value="eIF-2-alpha, C-terminal domain"/>
    <property type="match status" value="1"/>
</dbReference>
<dbReference type="Gene3D" id="3.30.70.1130">
    <property type="entry name" value="EIF_2_alpha"/>
    <property type="match status" value="1"/>
</dbReference>
<dbReference type="Proteomes" id="UP001234989">
    <property type="component" value="Chromosome 3"/>
</dbReference>
<evidence type="ECO:0000313" key="2">
    <source>
        <dbReference type="EMBL" id="WMV19914.1"/>
    </source>
</evidence>
<keyword evidence="3" id="KW-1185">Reference proteome</keyword>
<reference evidence="2" key="1">
    <citation type="submission" date="2023-08" db="EMBL/GenBank/DDBJ databases">
        <title>A de novo genome assembly of Solanum verrucosum Schlechtendal, a Mexican diploid species geographically isolated from the other diploid A-genome species in potato relatives.</title>
        <authorList>
            <person name="Hosaka K."/>
        </authorList>
    </citation>
    <scope>NUCLEOTIDE SEQUENCE</scope>
    <source>
        <tissue evidence="2">Young leaves</tissue>
    </source>
</reference>
<protein>
    <submittedName>
        <fullName evidence="2">Uncharacterized protein</fullName>
    </submittedName>
</protein>
<organism evidence="2 3">
    <name type="scientific">Solanum verrucosum</name>
    <dbReference type="NCBI Taxonomy" id="315347"/>
    <lineage>
        <taxon>Eukaryota</taxon>
        <taxon>Viridiplantae</taxon>
        <taxon>Streptophyta</taxon>
        <taxon>Embryophyta</taxon>
        <taxon>Tracheophyta</taxon>
        <taxon>Spermatophyta</taxon>
        <taxon>Magnoliopsida</taxon>
        <taxon>eudicotyledons</taxon>
        <taxon>Gunneridae</taxon>
        <taxon>Pentapetalae</taxon>
        <taxon>asterids</taxon>
        <taxon>lamiids</taxon>
        <taxon>Solanales</taxon>
        <taxon>Solanaceae</taxon>
        <taxon>Solanoideae</taxon>
        <taxon>Solaneae</taxon>
        <taxon>Solanum</taxon>
    </lineage>
</organism>
<gene>
    <name evidence="2" type="ORF">MTR67_013299</name>
</gene>
<feature type="compositionally biased region" description="Acidic residues" evidence="1">
    <location>
        <begin position="23"/>
        <end position="40"/>
    </location>
</feature>
<sequence length="74" mass="8062">MSEQEDKLIDEKMAKLSCGNEDISGDEDSEEEEDTGMGEIDEAMRKAEAAGNGDCPVKNKLVAHPAYVLNTRDS</sequence>